<dbReference type="SUPFAM" id="SSF50494">
    <property type="entry name" value="Trypsin-like serine proteases"/>
    <property type="match status" value="1"/>
</dbReference>
<dbReference type="Pfam" id="PF13365">
    <property type="entry name" value="Trypsin_2"/>
    <property type="match status" value="1"/>
</dbReference>
<proteinExistence type="predicted"/>
<evidence type="ECO:0000313" key="1">
    <source>
        <dbReference type="EMBL" id="NMJ40233.1"/>
    </source>
</evidence>
<dbReference type="EMBL" id="JABBKX010000001">
    <property type="protein sequence ID" value="NMJ40233.1"/>
    <property type="molecule type" value="Genomic_DNA"/>
</dbReference>
<protein>
    <submittedName>
        <fullName evidence="1">Trypsin-like peptidase domain-containing protein</fullName>
    </submittedName>
</protein>
<comment type="caution">
    <text evidence="1">The sequence shown here is derived from an EMBL/GenBank/DDBJ whole genome shotgun (WGS) entry which is preliminary data.</text>
</comment>
<dbReference type="PANTHER" id="PTHR43019:SF23">
    <property type="entry name" value="PROTEASE DO-LIKE 5, CHLOROPLASTIC"/>
    <property type="match status" value="1"/>
</dbReference>
<name>A0A848E9U1_9PROT</name>
<reference evidence="1 2" key="1">
    <citation type="submission" date="2020-03" db="EMBL/GenBank/DDBJ databases">
        <authorList>
            <person name="Sun Q."/>
        </authorList>
    </citation>
    <scope>NUCLEOTIDE SEQUENCE [LARGE SCALE GENOMIC DNA]</scope>
    <source>
        <strain evidence="1 2">JC162</strain>
    </source>
</reference>
<dbReference type="InterPro" id="IPR043504">
    <property type="entry name" value="Peptidase_S1_PA_chymotrypsin"/>
</dbReference>
<dbReference type="Proteomes" id="UP000548582">
    <property type="component" value="Unassembled WGS sequence"/>
</dbReference>
<dbReference type="Gene3D" id="2.40.10.10">
    <property type="entry name" value="Trypsin-like serine proteases"/>
    <property type="match status" value="2"/>
</dbReference>
<evidence type="ECO:0000313" key="2">
    <source>
        <dbReference type="Proteomes" id="UP000548582"/>
    </source>
</evidence>
<dbReference type="PANTHER" id="PTHR43019">
    <property type="entry name" value="SERINE ENDOPROTEASE DEGS"/>
    <property type="match status" value="1"/>
</dbReference>
<sequence>MRIFLFKRFQRQRWHVPILRALQLRSQLGARSRSLAILLPVALTLLAPAQLRAQNGVPDFRTRYQLGVVHLTVSGVDPATGLRVENRTGSGFFISEDRRLLTAKHLFLGSDQRPLTQIAVLGQIGTHQGRSFPLPAGALRLHPEFDVAMLTAADPSLAHRALPLCFDQPRRTGERIVALGFPRGQDYDQTDGTIRTTTVSFGEAWLTGADVNPGNSGGPALSLAGSVVGIVLGGFRERDIQGQNVILPLRVARNFIADVATIQQNCSGGAESTACVGGRLIPELRPNAGAPFNPSLGADAGAFEVVQRCQHGSELDARQLAIANVELVRSELFRSGAEELVLGQRYYLLPLAVHYANDPTEAKWRLLQNEARRTESALNAVIVSAQAAAPELERELPRRAPVLHGLLLGRALLLAELTSAATPISSNAMRSWIERYQPLVLDLSRELDMLKIYLARQ</sequence>
<dbReference type="InterPro" id="IPR009003">
    <property type="entry name" value="Peptidase_S1_PA"/>
</dbReference>
<accession>A0A848E9U1</accession>
<gene>
    <name evidence="1" type="ORF">GWK16_03215</name>
</gene>
<dbReference type="AlphaFoldDB" id="A0A848E9U1"/>
<dbReference type="RefSeq" id="WP_170052501.1">
    <property type="nucleotide sequence ID" value="NZ_JABBKX010000001.1"/>
</dbReference>
<keyword evidence="2" id="KW-1185">Reference proteome</keyword>
<organism evidence="1 2">
    <name type="scientific">Neoroseomonas marina</name>
    <dbReference type="NCBI Taxonomy" id="1232220"/>
    <lineage>
        <taxon>Bacteria</taxon>
        <taxon>Pseudomonadati</taxon>
        <taxon>Pseudomonadota</taxon>
        <taxon>Alphaproteobacteria</taxon>
        <taxon>Acetobacterales</taxon>
        <taxon>Acetobacteraceae</taxon>
        <taxon>Neoroseomonas</taxon>
    </lineage>
</organism>